<dbReference type="AlphaFoldDB" id="A0ABC8UDL9"/>
<evidence type="ECO:0000313" key="2">
    <source>
        <dbReference type="EMBL" id="CAK9178458.1"/>
    </source>
</evidence>
<sequence>MAANASPSSSKPSISPLPPPTSTPFHEQKQQPQQVNREVQLTALVEDYVIWDPAPYSGRGGPAPIPHPRVVAPLASSTRTLSTSKLAACMTMVIIMMIPMAANASPSSSKPSISPLPPPTSTPFHEQKQQPQQVNREVQLTALVEDYVIWDPAPYSGRGGPAPIPHPRVVAPLASSTRTLSTSKLAVGT</sequence>
<name>A0ABC8UDL9_9AQUA</name>
<evidence type="ECO:0000313" key="3">
    <source>
        <dbReference type="Proteomes" id="UP001642360"/>
    </source>
</evidence>
<reference evidence="2 3" key="1">
    <citation type="submission" date="2024-02" db="EMBL/GenBank/DDBJ databases">
        <authorList>
            <person name="Vignale AGUSTIN F."/>
            <person name="Sosa J E."/>
            <person name="Modenutti C."/>
        </authorList>
    </citation>
    <scope>NUCLEOTIDE SEQUENCE [LARGE SCALE GENOMIC DNA]</scope>
</reference>
<comment type="caution">
    <text evidence="2">The sequence shown here is derived from an EMBL/GenBank/DDBJ whole genome shotgun (WGS) entry which is preliminary data.</text>
</comment>
<feature type="region of interest" description="Disordered" evidence="1">
    <location>
        <begin position="1"/>
        <end position="35"/>
    </location>
</feature>
<dbReference type="Proteomes" id="UP001642360">
    <property type="component" value="Unassembled WGS sequence"/>
</dbReference>
<dbReference type="EMBL" id="CAUOFW020007279">
    <property type="protein sequence ID" value="CAK9178458.1"/>
    <property type="molecule type" value="Genomic_DNA"/>
</dbReference>
<keyword evidence="3" id="KW-1185">Reference proteome</keyword>
<proteinExistence type="predicted"/>
<protein>
    <submittedName>
        <fullName evidence="2">Uncharacterized protein</fullName>
    </submittedName>
</protein>
<feature type="compositionally biased region" description="Low complexity" evidence="1">
    <location>
        <begin position="1"/>
        <end position="14"/>
    </location>
</feature>
<feature type="region of interest" description="Disordered" evidence="1">
    <location>
        <begin position="105"/>
        <end position="134"/>
    </location>
</feature>
<organism evidence="2 3">
    <name type="scientific">Ilex paraguariensis</name>
    <name type="common">yerba mate</name>
    <dbReference type="NCBI Taxonomy" id="185542"/>
    <lineage>
        <taxon>Eukaryota</taxon>
        <taxon>Viridiplantae</taxon>
        <taxon>Streptophyta</taxon>
        <taxon>Embryophyta</taxon>
        <taxon>Tracheophyta</taxon>
        <taxon>Spermatophyta</taxon>
        <taxon>Magnoliopsida</taxon>
        <taxon>eudicotyledons</taxon>
        <taxon>Gunneridae</taxon>
        <taxon>Pentapetalae</taxon>
        <taxon>asterids</taxon>
        <taxon>campanulids</taxon>
        <taxon>Aquifoliales</taxon>
        <taxon>Aquifoliaceae</taxon>
        <taxon>Ilex</taxon>
    </lineage>
</organism>
<gene>
    <name evidence="2" type="ORF">ILEXP_LOCUS48377</name>
</gene>
<accession>A0ABC8UDL9</accession>
<evidence type="ECO:0000256" key="1">
    <source>
        <dbReference type="SAM" id="MobiDB-lite"/>
    </source>
</evidence>